<dbReference type="PROSITE" id="PS51843">
    <property type="entry name" value="NR_LBD"/>
    <property type="match status" value="1"/>
</dbReference>
<dbReference type="InterPro" id="IPR050274">
    <property type="entry name" value="Nuclear_hormone_rcpt_NR2"/>
</dbReference>
<evidence type="ECO:0000256" key="4">
    <source>
        <dbReference type="SAM" id="MobiDB-lite"/>
    </source>
</evidence>
<name>A0AAD5WJ97_PARTN</name>
<comment type="caution">
    <text evidence="6">The sequence shown here is derived from an EMBL/GenBank/DDBJ whole genome shotgun (WGS) entry which is preliminary data.</text>
</comment>
<feature type="compositionally biased region" description="Basic and acidic residues" evidence="4">
    <location>
        <begin position="24"/>
        <end position="36"/>
    </location>
</feature>
<dbReference type="Proteomes" id="UP001196413">
    <property type="component" value="Unassembled WGS sequence"/>
</dbReference>
<dbReference type="InterPro" id="IPR035500">
    <property type="entry name" value="NHR-like_dom_sf"/>
</dbReference>
<evidence type="ECO:0000313" key="6">
    <source>
        <dbReference type="EMBL" id="KAJ1371528.1"/>
    </source>
</evidence>
<dbReference type="EMBL" id="JAHQIW010006994">
    <property type="protein sequence ID" value="KAJ1371528.1"/>
    <property type="molecule type" value="Genomic_DNA"/>
</dbReference>
<sequence length="304" mass="35599">MGMDPKAIQHDRDKIRYTKALKKKKEEERRVKEQTDLSLKEEWDGFGYDEQMSYRSGRIGAKSSEKSDQYVNTSTPSSSTVLVISELDNSAFDLESQNDVKLLVDDLMRLESKMLLVRRACRFVPHTSATSCMYNRCLFNDYEWMRENSQPLYTTTLSSHCTLESLRLWFVRDLSLMMEWGKCLPIMDRLLLNDKLALMKAFAPIFPLIQLAYYTTSPEDSDIVIKKEPDYEPVEIDRLNYPDGTFIEKVNDISHTEEMYTILIDGCFKLMRRLQIKQHHIVLYKMLLLHNPEGGLFCTPCFRH</sequence>
<proteinExistence type="predicted"/>
<evidence type="ECO:0000256" key="1">
    <source>
        <dbReference type="ARBA" id="ARBA00023015"/>
    </source>
</evidence>
<keyword evidence="3 6" id="KW-0675">Receptor</keyword>
<keyword evidence="1" id="KW-0805">Transcription regulation</keyword>
<evidence type="ECO:0000256" key="3">
    <source>
        <dbReference type="ARBA" id="ARBA00023170"/>
    </source>
</evidence>
<protein>
    <submittedName>
        <fullName evidence="6">Ligand-binding domain of nuclear hormone receptor</fullName>
    </submittedName>
</protein>
<evidence type="ECO:0000256" key="2">
    <source>
        <dbReference type="ARBA" id="ARBA00023163"/>
    </source>
</evidence>
<dbReference type="InterPro" id="IPR000536">
    <property type="entry name" value="Nucl_hrmn_rcpt_lig-bd"/>
</dbReference>
<gene>
    <name evidence="6" type="primary">NHR-40</name>
    <name evidence="6" type="ORF">KIN20_033494</name>
</gene>
<dbReference type="Gene3D" id="1.10.565.10">
    <property type="entry name" value="Retinoid X Receptor"/>
    <property type="match status" value="1"/>
</dbReference>
<keyword evidence="2" id="KW-0804">Transcription</keyword>
<organism evidence="6 7">
    <name type="scientific">Parelaphostrongylus tenuis</name>
    <name type="common">Meningeal worm</name>
    <dbReference type="NCBI Taxonomy" id="148309"/>
    <lineage>
        <taxon>Eukaryota</taxon>
        <taxon>Metazoa</taxon>
        <taxon>Ecdysozoa</taxon>
        <taxon>Nematoda</taxon>
        <taxon>Chromadorea</taxon>
        <taxon>Rhabditida</taxon>
        <taxon>Rhabditina</taxon>
        <taxon>Rhabditomorpha</taxon>
        <taxon>Strongyloidea</taxon>
        <taxon>Metastrongylidae</taxon>
        <taxon>Parelaphostrongylus</taxon>
    </lineage>
</organism>
<evidence type="ECO:0000313" key="7">
    <source>
        <dbReference type="Proteomes" id="UP001196413"/>
    </source>
</evidence>
<dbReference type="PANTHER" id="PTHR24083">
    <property type="entry name" value="NUCLEAR HORMONE RECEPTOR"/>
    <property type="match status" value="1"/>
</dbReference>
<reference evidence="6" key="1">
    <citation type="submission" date="2021-06" db="EMBL/GenBank/DDBJ databases">
        <title>Parelaphostrongylus tenuis whole genome reference sequence.</title>
        <authorList>
            <person name="Garwood T.J."/>
            <person name="Larsen P.A."/>
            <person name="Fountain-Jones N.M."/>
            <person name="Garbe J.R."/>
            <person name="Macchietto M.G."/>
            <person name="Kania S.A."/>
            <person name="Gerhold R.W."/>
            <person name="Richards J.E."/>
            <person name="Wolf T.M."/>
        </authorList>
    </citation>
    <scope>NUCLEOTIDE SEQUENCE</scope>
    <source>
        <strain evidence="6">MNPRO001-30</strain>
        <tissue evidence="6">Meninges</tissue>
    </source>
</reference>
<dbReference type="SUPFAM" id="SSF48508">
    <property type="entry name" value="Nuclear receptor ligand-binding domain"/>
    <property type="match status" value="1"/>
</dbReference>
<feature type="domain" description="NR LBD" evidence="5">
    <location>
        <begin position="99"/>
        <end position="304"/>
    </location>
</feature>
<feature type="compositionally biased region" description="Basic and acidic residues" evidence="4">
    <location>
        <begin position="7"/>
        <end position="16"/>
    </location>
</feature>
<dbReference type="Pfam" id="PF00104">
    <property type="entry name" value="Hormone_recep"/>
    <property type="match status" value="1"/>
</dbReference>
<evidence type="ECO:0000259" key="5">
    <source>
        <dbReference type="PROSITE" id="PS51843"/>
    </source>
</evidence>
<feature type="region of interest" description="Disordered" evidence="4">
    <location>
        <begin position="1"/>
        <end position="36"/>
    </location>
</feature>
<accession>A0AAD5WJ97</accession>
<keyword evidence="7" id="KW-1185">Reference proteome</keyword>
<dbReference type="AlphaFoldDB" id="A0AAD5WJ97"/>